<evidence type="ECO:0000259" key="1">
    <source>
        <dbReference type="Pfam" id="PF00376"/>
    </source>
</evidence>
<comment type="caution">
    <text evidence="2">The sequence shown here is derived from an EMBL/GenBank/DDBJ whole genome shotgun (WGS) entry which is preliminary data.</text>
</comment>
<dbReference type="Gene3D" id="1.10.1660.10">
    <property type="match status" value="1"/>
</dbReference>
<evidence type="ECO:0000313" key="3">
    <source>
        <dbReference type="Proteomes" id="UP000321261"/>
    </source>
</evidence>
<dbReference type="GO" id="GO:0006355">
    <property type="term" value="P:regulation of DNA-templated transcription"/>
    <property type="evidence" value="ECO:0007669"/>
    <property type="project" value="InterPro"/>
</dbReference>
<dbReference type="Proteomes" id="UP000321261">
    <property type="component" value="Unassembled WGS sequence"/>
</dbReference>
<dbReference type="InterPro" id="IPR000551">
    <property type="entry name" value="MerR-type_HTH_dom"/>
</dbReference>
<protein>
    <submittedName>
        <fullName evidence="2">MerR-like DNA binding protein</fullName>
    </submittedName>
</protein>
<reference evidence="2 3" key="1">
    <citation type="submission" date="2019-06" db="EMBL/GenBank/DDBJ databases">
        <title>Sequencing the genomes of 1000 actinobacteria strains.</title>
        <authorList>
            <person name="Klenk H.-P."/>
        </authorList>
    </citation>
    <scope>NUCLEOTIDE SEQUENCE [LARGE SCALE GENOMIC DNA]</scope>
    <source>
        <strain evidence="2 3">DSM 45671</strain>
    </source>
</reference>
<feature type="domain" description="HTH merR-type" evidence="1">
    <location>
        <begin position="10"/>
        <end position="44"/>
    </location>
</feature>
<dbReference type="AlphaFoldDB" id="A0A561SV29"/>
<proteinExistence type="predicted"/>
<dbReference type="RefSeq" id="WP_147257678.1">
    <property type="nucleotide sequence ID" value="NZ_VIWU01000001.1"/>
</dbReference>
<dbReference type="OrthoDB" id="194758at2"/>
<gene>
    <name evidence="2" type="ORF">FHX44_114641</name>
</gene>
<dbReference type="GO" id="GO:0003677">
    <property type="term" value="F:DNA binding"/>
    <property type="evidence" value="ECO:0007669"/>
    <property type="project" value="InterPro"/>
</dbReference>
<dbReference type="EMBL" id="VIWU01000001">
    <property type="protein sequence ID" value="TWF78718.1"/>
    <property type="molecule type" value="Genomic_DNA"/>
</dbReference>
<keyword evidence="3" id="KW-1185">Reference proteome</keyword>
<accession>A0A561SV29</accession>
<name>A0A561SV29_9PSEU</name>
<evidence type="ECO:0000313" key="2">
    <source>
        <dbReference type="EMBL" id="TWF78718.1"/>
    </source>
</evidence>
<dbReference type="SUPFAM" id="SSF46955">
    <property type="entry name" value="Putative DNA-binding domain"/>
    <property type="match status" value="1"/>
</dbReference>
<organism evidence="2 3">
    <name type="scientific">Pseudonocardia hierapolitana</name>
    <dbReference type="NCBI Taxonomy" id="1128676"/>
    <lineage>
        <taxon>Bacteria</taxon>
        <taxon>Bacillati</taxon>
        <taxon>Actinomycetota</taxon>
        <taxon>Actinomycetes</taxon>
        <taxon>Pseudonocardiales</taxon>
        <taxon>Pseudonocardiaceae</taxon>
        <taxon>Pseudonocardia</taxon>
    </lineage>
</organism>
<dbReference type="Pfam" id="PF00376">
    <property type="entry name" value="MerR"/>
    <property type="match status" value="1"/>
</dbReference>
<sequence>MPDRAERLLSTGEAARALGISRRTLAHYARTGQLEPTLVLPSGYYKWDLEDIRRQLRELRERGSDT</sequence>
<dbReference type="InterPro" id="IPR009061">
    <property type="entry name" value="DNA-bd_dom_put_sf"/>
</dbReference>